<reference evidence="1 2" key="1">
    <citation type="submission" date="2016-11" db="EMBL/GenBank/DDBJ databases">
        <authorList>
            <person name="Jaros S."/>
            <person name="Januszkiewicz K."/>
            <person name="Wedrychowicz H."/>
        </authorList>
    </citation>
    <scope>NUCLEOTIDE SEQUENCE [LARGE SCALE GENOMIC DNA]</scope>
    <source>
        <strain evidence="1 2">DSM 29431</strain>
    </source>
</reference>
<name>A0A1M5TWQ4_9RHOB</name>
<keyword evidence="2" id="KW-1185">Reference proteome</keyword>
<evidence type="ECO:0000313" key="1">
    <source>
        <dbReference type="EMBL" id="SHH55232.1"/>
    </source>
</evidence>
<organism evidence="1 2">
    <name type="scientific">Marivita hallyeonensis</name>
    <dbReference type="NCBI Taxonomy" id="996342"/>
    <lineage>
        <taxon>Bacteria</taxon>
        <taxon>Pseudomonadati</taxon>
        <taxon>Pseudomonadota</taxon>
        <taxon>Alphaproteobacteria</taxon>
        <taxon>Rhodobacterales</taxon>
        <taxon>Roseobacteraceae</taxon>
        <taxon>Marivita</taxon>
    </lineage>
</organism>
<dbReference type="EMBL" id="FQXC01000003">
    <property type="protein sequence ID" value="SHH55232.1"/>
    <property type="molecule type" value="Genomic_DNA"/>
</dbReference>
<gene>
    <name evidence="1" type="ORF">SAMN05443551_2395</name>
</gene>
<evidence type="ECO:0000313" key="2">
    <source>
        <dbReference type="Proteomes" id="UP000184221"/>
    </source>
</evidence>
<dbReference type="AlphaFoldDB" id="A0A1M5TWQ4"/>
<proteinExistence type="predicted"/>
<accession>A0A1M5TWQ4</accession>
<dbReference type="Proteomes" id="UP000184221">
    <property type="component" value="Unassembled WGS sequence"/>
</dbReference>
<sequence length="63" mass="6866">MLQIDDGSCAEGDPRVMSVGCLRVRPMEPVQRTNRVTCFGGPFEACASLDTGKPHDSMLKVRV</sequence>
<dbReference type="STRING" id="996342.SAMN05443551_2395"/>
<protein>
    <submittedName>
        <fullName evidence="1">Uncharacterized protein</fullName>
    </submittedName>
</protein>